<keyword evidence="1" id="KW-0813">Transport</keyword>
<dbReference type="GO" id="GO:1902600">
    <property type="term" value="P:proton transmembrane transport"/>
    <property type="evidence" value="ECO:0007669"/>
    <property type="project" value="UniProtKB-KW"/>
</dbReference>
<dbReference type="GO" id="GO:0045259">
    <property type="term" value="C:proton-transporting ATP synthase complex"/>
    <property type="evidence" value="ECO:0007669"/>
    <property type="project" value="UniProtKB-UniRule"/>
</dbReference>
<feature type="region of interest" description="Disordered" evidence="2">
    <location>
        <begin position="1"/>
        <end position="23"/>
    </location>
</feature>
<comment type="function">
    <text evidence="1">A possible function for this protein is to guide the assembly of the membrane sector of the ATPase enzyme complex.</text>
</comment>
<evidence type="ECO:0000256" key="2">
    <source>
        <dbReference type="SAM" id="MobiDB-lite"/>
    </source>
</evidence>
<dbReference type="Pfam" id="PF09527">
    <property type="entry name" value="ATPase_gene1"/>
    <property type="match status" value="1"/>
</dbReference>
<dbReference type="Proteomes" id="UP000266273">
    <property type="component" value="Unassembled WGS sequence"/>
</dbReference>
<dbReference type="InterPro" id="IPR016989">
    <property type="entry name" value="Atp1_alphaprobac"/>
</dbReference>
<gene>
    <name evidence="4" type="ORF">BXY53_1509</name>
</gene>
<dbReference type="InterPro" id="IPR032820">
    <property type="entry name" value="ATPase_put"/>
</dbReference>
<keyword evidence="1" id="KW-0375">Hydrogen ion transport</keyword>
<keyword evidence="3" id="KW-1133">Transmembrane helix</keyword>
<evidence type="ECO:0000256" key="3">
    <source>
        <dbReference type="SAM" id="Phobius"/>
    </source>
</evidence>
<comment type="caution">
    <text evidence="4">The sequence shown here is derived from an EMBL/GenBank/DDBJ whole genome shotgun (WGS) entry which is preliminary data.</text>
</comment>
<name>A0A397Q619_9HYPH</name>
<reference evidence="4 5" key="1">
    <citation type="submission" date="2018-08" db="EMBL/GenBank/DDBJ databases">
        <title>Genomic Encyclopedia of Archaeal and Bacterial Type Strains, Phase II (KMG-II): from individual species to whole genera.</title>
        <authorList>
            <person name="Goeker M."/>
        </authorList>
    </citation>
    <scope>NUCLEOTIDE SEQUENCE [LARGE SCALE GENOMIC DNA]</scope>
    <source>
        <strain evidence="4 5">DSM 5002</strain>
    </source>
</reference>
<evidence type="ECO:0000313" key="5">
    <source>
        <dbReference type="Proteomes" id="UP000266273"/>
    </source>
</evidence>
<keyword evidence="1" id="KW-0406">Ion transport</keyword>
<evidence type="ECO:0000313" key="4">
    <source>
        <dbReference type="EMBL" id="RIA56403.1"/>
    </source>
</evidence>
<comment type="similarity">
    <text evidence="1">Belongs to the bacterial AtpI family.</text>
</comment>
<keyword evidence="5" id="KW-1185">Reference proteome</keyword>
<accession>A0A397Q619</accession>
<protein>
    <recommendedName>
        <fullName evidence="1">ATP synthase protein I</fullName>
    </recommendedName>
</protein>
<feature type="transmembrane region" description="Helical" evidence="3">
    <location>
        <begin position="59"/>
        <end position="77"/>
    </location>
</feature>
<dbReference type="PIRSF" id="PIRSF032126">
    <property type="entry name" value="F0F1_ATP_synthase_subunit_I"/>
    <property type="match status" value="1"/>
</dbReference>
<dbReference type="OrthoDB" id="15401at2"/>
<keyword evidence="1 3" id="KW-0472">Membrane</keyword>
<sequence length="119" mass="12788">MAPSDSGDDKSGEDGSSTESIRRRLDKLGHELDEVEKRHQPQEHETGARSGALGYAFRLGAEMVVAIVVSGVIGWALDSWLETSPAFLIIFLLLGTGAGILGAVRSARRMQQDYSGDKS</sequence>
<dbReference type="AlphaFoldDB" id="A0A397Q619"/>
<dbReference type="EMBL" id="QXDF01000001">
    <property type="protein sequence ID" value="RIA56403.1"/>
    <property type="molecule type" value="Genomic_DNA"/>
</dbReference>
<evidence type="ECO:0000256" key="1">
    <source>
        <dbReference type="PIRNR" id="PIRNR032126"/>
    </source>
</evidence>
<proteinExistence type="inferred from homology"/>
<dbReference type="RefSeq" id="WP_119061198.1">
    <property type="nucleotide sequence ID" value="NZ_QXDF01000001.1"/>
</dbReference>
<feature type="transmembrane region" description="Helical" evidence="3">
    <location>
        <begin position="83"/>
        <end position="104"/>
    </location>
</feature>
<organism evidence="4 5">
    <name type="scientific">Dichotomicrobium thermohalophilum</name>
    <dbReference type="NCBI Taxonomy" id="933063"/>
    <lineage>
        <taxon>Bacteria</taxon>
        <taxon>Pseudomonadati</taxon>
        <taxon>Pseudomonadota</taxon>
        <taxon>Alphaproteobacteria</taxon>
        <taxon>Hyphomicrobiales</taxon>
        <taxon>Hyphomicrobiaceae</taxon>
        <taxon>Dichotomicrobium</taxon>
    </lineage>
</organism>
<keyword evidence="3" id="KW-0812">Transmembrane</keyword>